<keyword evidence="3" id="KW-1185">Reference proteome</keyword>
<reference evidence="2" key="1">
    <citation type="submission" date="2023-10" db="EMBL/GenBank/DDBJ databases">
        <title>Genome assembly of Pristionchus species.</title>
        <authorList>
            <person name="Yoshida K."/>
            <person name="Sommer R.J."/>
        </authorList>
    </citation>
    <scope>NUCLEOTIDE SEQUENCE</scope>
    <source>
        <strain evidence="2">RS0144</strain>
    </source>
</reference>
<proteinExistence type="predicted"/>
<protein>
    <submittedName>
        <fullName evidence="2">Uncharacterized protein</fullName>
    </submittedName>
</protein>
<feature type="region of interest" description="Disordered" evidence="1">
    <location>
        <begin position="1"/>
        <end position="26"/>
    </location>
</feature>
<evidence type="ECO:0000313" key="3">
    <source>
        <dbReference type="Proteomes" id="UP001432027"/>
    </source>
</evidence>
<feature type="non-terminal residue" evidence="2">
    <location>
        <position position="128"/>
    </location>
</feature>
<sequence>PKITVNQPAVPQEDSGPAIPESAKQKLAPGLDKLKRPYINTDEVLRIGSVLERKMKLTEVHRQSFDWLAYTRTQDMQRMPEFFGHLQRSIGGVLMTPRLAVESIHYLFGRNLLTPTERDTIIEKVRHV</sequence>
<dbReference type="Proteomes" id="UP001432027">
    <property type="component" value="Unassembled WGS sequence"/>
</dbReference>
<name>A0AAV5SA79_9BILA</name>
<dbReference type="AlphaFoldDB" id="A0AAV5SA79"/>
<evidence type="ECO:0000313" key="2">
    <source>
        <dbReference type="EMBL" id="GMS79462.1"/>
    </source>
</evidence>
<accession>A0AAV5SA79</accession>
<gene>
    <name evidence="2" type="ORF">PENTCL1PPCAC_1637</name>
</gene>
<evidence type="ECO:0000256" key="1">
    <source>
        <dbReference type="SAM" id="MobiDB-lite"/>
    </source>
</evidence>
<feature type="non-terminal residue" evidence="2">
    <location>
        <position position="1"/>
    </location>
</feature>
<comment type="caution">
    <text evidence="2">The sequence shown here is derived from an EMBL/GenBank/DDBJ whole genome shotgun (WGS) entry which is preliminary data.</text>
</comment>
<dbReference type="EMBL" id="BTSX01000001">
    <property type="protein sequence ID" value="GMS79462.1"/>
    <property type="molecule type" value="Genomic_DNA"/>
</dbReference>
<organism evidence="2 3">
    <name type="scientific">Pristionchus entomophagus</name>
    <dbReference type="NCBI Taxonomy" id="358040"/>
    <lineage>
        <taxon>Eukaryota</taxon>
        <taxon>Metazoa</taxon>
        <taxon>Ecdysozoa</taxon>
        <taxon>Nematoda</taxon>
        <taxon>Chromadorea</taxon>
        <taxon>Rhabditida</taxon>
        <taxon>Rhabditina</taxon>
        <taxon>Diplogasteromorpha</taxon>
        <taxon>Diplogasteroidea</taxon>
        <taxon>Neodiplogasteridae</taxon>
        <taxon>Pristionchus</taxon>
    </lineage>
</organism>